<keyword evidence="2" id="KW-0614">Plasmid</keyword>
<dbReference type="RefSeq" id="WP_066570426.1">
    <property type="nucleotide sequence ID" value="NZ_CP015623.1"/>
</dbReference>
<dbReference type="Proteomes" id="UP000076929">
    <property type="component" value="Plasmid pCRULAC1"/>
</dbReference>
<reference evidence="2 3" key="1">
    <citation type="submission" date="2016-05" db="EMBL/GenBank/DDBJ databases">
        <title>Complete genome sequence of Corynebacterium crudilactis, a new Corynebacterium species isolated from raw cow's milk.</title>
        <authorList>
            <person name="Christian R."/>
            <person name="Zimmermann J."/>
            <person name="Lipski A."/>
            <person name="Kalinowski J."/>
        </authorList>
    </citation>
    <scope>NUCLEOTIDE SEQUENCE [LARGE SCALE GENOMIC DNA]</scope>
    <source>
        <strain evidence="2 3">JZ16</strain>
        <plasmid evidence="2 3">pCRULAC1</plasmid>
    </source>
</reference>
<evidence type="ECO:0000313" key="2">
    <source>
        <dbReference type="EMBL" id="ANE05535.1"/>
    </source>
</evidence>
<protein>
    <submittedName>
        <fullName evidence="2">Uncharacterized protein</fullName>
    </submittedName>
</protein>
<feature type="transmembrane region" description="Helical" evidence="1">
    <location>
        <begin position="72"/>
        <end position="94"/>
    </location>
</feature>
<proteinExistence type="predicted"/>
<evidence type="ECO:0000313" key="3">
    <source>
        <dbReference type="Proteomes" id="UP000076929"/>
    </source>
</evidence>
<gene>
    <name evidence="2" type="ORF">ccrud_14435</name>
</gene>
<keyword evidence="3" id="KW-1185">Reference proteome</keyword>
<dbReference type="KEGG" id="ccjz:ccrud_14435"/>
<organism evidence="2 3">
    <name type="scientific">Corynebacterium crudilactis</name>
    <dbReference type="NCBI Taxonomy" id="1652495"/>
    <lineage>
        <taxon>Bacteria</taxon>
        <taxon>Bacillati</taxon>
        <taxon>Actinomycetota</taxon>
        <taxon>Actinomycetes</taxon>
        <taxon>Mycobacteriales</taxon>
        <taxon>Corynebacteriaceae</taxon>
        <taxon>Corynebacterium</taxon>
    </lineage>
</organism>
<keyword evidence="1" id="KW-0472">Membrane</keyword>
<keyword evidence="1" id="KW-1133">Transmembrane helix</keyword>
<geneLocation type="plasmid" evidence="2 3">
    <name>pCRULAC1</name>
</geneLocation>
<dbReference type="AlphaFoldDB" id="A0A172QXU8"/>
<feature type="transmembrane region" description="Helical" evidence="1">
    <location>
        <begin position="42"/>
        <end position="60"/>
    </location>
</feature>
<dbReference type="EMBL" id="CP015623">
    <property type="protein sequence ID" value="ANE05535.1"/>
    <property type="molecule type" value="Genomic_DNA"/>
</dbReference>
<keyword evidence="1" id="KW-0812">Transmembrane</keyword>
<accession>A0A172QXU8</accession>
<sequence>MSFKEFILAQEVNVSPGGSGGSGGVTPIVDVANTLTADVRTIAVSIAMFFFVIACIYGFFTYKNGITRTAGIILGILILVMVLAGGTALITWAVDWANSLTS</sequence>
<name>A0A172QXU8_9CORY</name>
<evidence type="ECO:0000256" key="1">
    <source>
        <dbReference type="SAM" id="Phobius"/>
    </source>
</evidence>